<proteinExistence type="predicted"/>
<dbReference type="Gene3D" id="3.30.70.1230">
    <property type="entry name" value="Nucleotide cyclase"/>
    <property type="match status" value="1"/>
</dbReference>
<comment type="caution">
    <text evidence="2">The sequence shown here is derived from an EMBL/GenBank/DDBJ whole genome shotgun (WGS) entry which is preliminary data.</text>
</comment>
<dbReference type="InterPro" id="IPR050697">
    <property type="entry name" value="Adenylyl/Guanylyl_Cyclase_3/4"/>
</dbReference>
<dbReference type="GO" id="GO:0035556">
    <property type="term" value="P:intracellular signal transduction"/>
    <property type="evidence" value="ECO:0007669"/>
    <property type="project" value="InterPro"/>
</dbReference>
<dbReference type="InterPro" id="IPR029787">
    <property type="entry name" value="Nucleotide_cyclase"/>
</dbReference>
<evidence type="ECO:0000313" key="2">
    <source>
        <dbReference type="EMBL" id="MCT8973544.1"/>
    </source>
</evidence>
<feature type="domain" description="Guanylate cyclase" evidence="1">
    <location>
        <begin position="225"/>
        <end position="355"/>
    </location>
</feature>
<dbReference type="PANTHER" id="PTHR43081">
    <property type="entry name" value="ADENYLATE CYCLASE, TERMINAL-DIFFERENTIATION SPECIFIC-RELATED"/>
    <property type="match status" value="1"/>
</dbReference>
<gene>
    <name evidence="2" type="ORF">MUB46_16910</name>
</gene>
<name>A0AAW5R351_9HYPH</name>
<sequence>MTSPVVSDLSGAEGPCTTLLGDLPERLALHFASLGKPTFEELLDALSRGLCELGVPVWRAFVGIETLHPVHSGRTVTWGEGRIDTRQRDREGVTRQPDYLNSPVRLVDESGAPLRIRLTKTDSDMPTLAALKRAGGTDYVIHPLPFIDRNRTAVISFATQAPDGFGQRDLDRIAAAVAVIGPQFERLAVREIAVNLLDTYVGPRSGRRVFEGLINRGDLVTVSAAILFADLRDYTALSERMPGPATVQLLDAWFDVLGEPIEKQGGEILKFLGDGVLAVFPGADAHEACRAALEAAADTDRNFYRVADAASLPRDEIGYGIGLHYGDVGYGNVGTRTRLDFTVIGPAVNLTSRLQDLSKRLPHTVLASAAFAAHVPDVMIPHASHDLRGIAEPVEVYTLSSAR</sequence>
<dbReference type="SMART" id="SM00044">
    <property type="entry name" value="CYCc"/>
    <property type="match status" value="1"/>
</dbReference>
<dbReference type="GO" id="GO:0004016">
    <property type="term" value="F:adenylate cyclase activity"/>
    <property type="evidence" value="ECO:0007669"/>
    <property type="project" value="UniProtKB-ARBA"/>
</dbReference>
<dbReference type="EMBL" id="JALIDZ010000007">
    <property type="protein sequence ID" value="MCT8973544.1"/>
    <property type="molecule type" value="Genomic_DNA"/>
</dbReference>
<dbReference type="PROSITE" id="PS50125">
    <property type="entry name" value="GUANYLATE_CYCLASE_2"/>
    <property type="match status" value="1"/>
</dbReference>
<dbReference type="RefSeq" id="WP_261617106.1">
    <property type="nucleotide sequence ID" value="NZ_JALIDZ010000007.1"/>
</dbReference>
<dbReference type="CDD" id="cd07302">
    <property type="entry name" value="CHD"/>
    <property type="match status" value="1"/>
</dbReference>
<protein>
    <submittedName>
        <fullName evidence="2">Adenylate/guanylate cyclase domain-containing protein</fullName>
    </submittedName>
</protein>
<evidence type="ECO:0000259" key="1">
    <source>
        <dbReference type="PROSITE" id="PS50125"/>
    </source>
</evidence>
<dbReference type="SUPFAM" id="SSF55073">
    <property type="entry name" value="Nucleotide cyclase"/>
    <property type="match status" value="1"/>
</dbReference>
<dbReference type="InterPro" id="IPR001054">
    <property type="entry name" value="A/G_cyclase"/>
</dbReference>
<keyword evidence="3" id="KW-1185">Reference proteome</keyword>
<reference evidence="2 3" key="1">
    <citation type="submission" date="2022-04" db="EMBL/GenBank/DDBJ databases">
        <authorList>
            <person name="Ye Y.-Q."/>
            <person name="Du Z.-J."/>
        </authorList>
    </citation>
    <scope>NUCLEOTIDE SEQUENCE [LARGE SCALE GENOMIC DNA]</scope>
    <source>
        <strain evidence="2 3">A6E488</strain>
    </source>
</reference>
<dbReference type="GO" id="GO:0006171">
    <property type="term" value="P:cAMP biosynthetic process"/>
    <property type="evidence" value="ECO:0007669"/>
    <property type="project" value="TreeGrafter"/>
</dbReference>
<dbReference type="Pfam" id="PF00211">
    <property type="entry name" value="Guanylate_cyc"/>
    <property type="match status" value="1"/>
</dbReference>
<dbReference type="AlphaFoldDB" id="A0AAW5R351"/>
<dbReference type="PANTHER" id="PTHR43081:SF11">
    <property type="entry name" value="BLR2264 PROTEIN"/>
    <property type="match status" value="1"/>
</dbReference>
<dbReference type="Proteomes" id="UP001320898">
    <property type="component" value="Unassembled WGS sequence"/>
</dbReference>
<accession>A0AAW5R351</accession>
<organism evidence="2 3">
    <name type="scientific">Microbaculum marinisediminis</name>
    <dbReference type="NCBI Taxonomy" id="2931392"/>
    <lineage>
        <taxon>Bacteria</taxon>
        <taxon>Pseudomonadati</taxon>
        <taxon>Pseudomonadota</taxon>
        <taxon>Alphaproteobacteria</taxon>
        <taxon>Hyphomicrobiales</taxon>
        <taxon>Tepidamorphaceae</taxon>
        <taxon>Microbaculum</taxon>
    </lineage>
</organism>
<evidence type="ECO:0000313" key="3">
    <source>
        <dbReference type="Proteomes" id="UP001320898"/>
    </source>
</evidence>